<evidence type="ECO:0000313" key="2">
    <source>
        <dbReference type="EMBL" id="ASO21306.1"/>
    </source>
</evidence>
<evidence type="ECO:0000256" key="1">
    <source>
        <dbReference type="SAM" id="SignalP"/>
    </source>
</evidence>
<feature type="signal peptide" evidence="1">
    <location>
        <begin position="1"/>
        <end position="27"/>
    </location>
</feature>
<proteinExistence type="predicted"/>
<dbReference type="RefSeq" id="WP_169725882.1">
    <property type="nucleotide sequence ID" value="NZ_CP022521.1"/>
</dbReference>
<organism evidence="2 3">
    <name type="scientific">Actinoalloteichus hoggarensis</name>
    <dbReference type="NCBI Taxonomy" id="1470176"/>
    <lineage>
        <taxon>Bacteria</taxon>
        <taxon>Bacillati</taxon>
        <taxon>Actinomycetota</taxon>
        <taxon>Actinomycetes</taxon>
        <taxon>Pseudonocardiales</taxon>
        <taxon>Pseudonocardiaceae</taxon>
        <taxon>Actinoalloteichus</taxon>
    </lineage>
</organism>
<dbReference type="KEGG" id="ahg:AHOG_18405"/>
<protein>
    <submittedName>
        <fullName evidence="2">Putative ABC transporter substrate-binding protein YesO</fullName>
    </submittedName>
</protein>
<sequence length="429" mass="46271">MTSTSQGPRRRRSTVLAGGLMSMALVAAGCGGAASEDGPVSLTYTFWGNTDRGDLTTEAIAVFEEKNPDITVNITFADFESYWQKLATEAAGGNPPDVVQMDYTYLREYADRGVLLDLEPLVGEHIDVDDLVGGLSEAGRVGDGYYAIPIGSNMMSFQYDAAVWDAAGVAPPEIGWTWDDYAAAVATVTDANAGSPWGGMDIGEHLHMFDVWLRQNGGQVYTDSGELGFTEDDLIAFWNLNEQWRDAESVIPLSAVDQAIADTSLAVGSTASEFAWDNFMPSTENNYGSELTLAPFPSDTDELGLYAKPSMLMSVTTRSDHPEEAARLIDFMINDPDAGRIFGANRGMPATTTQRENAEFEGVNARIEEYETSLEGELGPTPAPPPPGGAGVERLMQRLNEEIAYDRATVADTAARFMTEAEQILADAS</sequence>
<dbReference type="PANTHER" id="PTHR43649:SF30">
    <property type="entry name" value="ABC TRANSPORTER SUBSTRATE-BINDING PROTEIN"/>
    <property type="match status" value="1"/>
</dbReference>
<dbReference type="PANTHER" id="PTHR43649">
    <property type="entry name" value="ARABINOSE-BINDING PROTEIN-RELATED"/>
    <property type="match status" value="1"/>
</dbReference>
<keyword evidence="1" id="KW-0732">Signal</keyword>
<dbReference type="Pfam" id="PF01547">
    <property type="entry name" value="SBP_bac_1"/>
    <property type="match status" value="1"/>
</dbReference>
<dbReference type="Gene3D" id="3.40.190.10">
    <property type="entry name" value="Periplasmic binding protein-like II"/>
    <property type="match status" value="2"/>
</dbReference>
<evidence type="ECO:0000313" key="3">
    <source>
        <dbReference type="Proteomes" id="UP000204221"/>
    </source>
</evidence>
<dbReference type="EMBL" id="CP022521">
    <property type="protein sequence ID" value="ASO21306.1"/>
    <property type="molecule type" value="Genomic_DNA"/>
</dbReference>
<dbReference type="InterPro" id="IPR050490">
    <property type="entry name" value="Bact_solute-bd_prot1"/>
</dbReference>
<reference evidence="2 3" key="1">
    <citation type="submission" date="2017-07" db="EMBL/GenBank/DDBJ databases">
        <title>Complete genome sequence of Actinoalloteichus hoggarensis DSM 45943, type strain of Actinoalloteichus hoggarensis.</title>
        <authorList>
            <person name="Ruckert C."/>
            <person name="Nouioui I."/>
            <person name="Willmese J."/>
            <person name="van Wezel G."/>
            <person name="Klenk H.-P."/>
            <person name="Kalinowski J."/>
            <person name="Zotchev S.B."/>
        </authorList>
    </citation>
    <scope>NUCLEOTIDE SEQUENCE [LARGE SCALE GENOMIC DNA]</scope>
    <source>
        <strain evidence="2 3">DSM 45943</strain>
    </source>
</reference>
<dbReference type="SUPFAM" id="SSF53850">
    <property type="entry name" value="Periplasmic binding protein-like II"/>
    <property type="match status" value="1"/>
</dbReference>
<accession>A0A221W6N8</accession>
<dbReference type="Proteomes" id="UP000204221">
    <property type="component" value="Chromosome"/>
</dbReference>
<dbReference type="AlphaFoldDB" id="A0A221W6N8"/>
<gene>
    <name evidence="2" type="primary">yesO3</name>
    <name evidence="2" type="ORF">AHOG_18405</name>
</gene>
<name>A0A221W6N8_9PSEU</name>
<keyword evidence="3" id="KW-1185">Reference proteome</keyword>
<feature type="chain" id="PRO_5039517131" evidence="1">
    <location>
        <begin position="28"/>
        <end position="429"/>
    </location>
</feature>
<dbReference type="InterPro" id="IPR006059">
    <property type="entry name" value="SBP"/>
</dbReference>